<evidence type="ECO:0000313" key="1">
    <source>
        <dbReference type="EMBL" id="KGO93540.1"/>
    </source>
</evidence>
<evidence type="ECO:0000313" key="2">
    <source>
        <dbReference type="Proteomes" id="UP000030111"/>
    </source>
</evidence>
<dbReference type="Pfam" id="PF13715">
    <property type="entry name" value="CarbopepD_reg_2"/>
    <property type="match status" value="1"/>
</dbReference>
<evidence type="ECO:0008006" key="3">
    <source>
        <dbReference type="Google" id="ProtNLM"/>
    </source>
</evidence>
<sequence>MSKKINISIPAPCHENWEAMSPTDKGRFCASCQKNVVDLTKASDRQVAEFYKNNPNECGLFLDTQLNRDLLIPKEKSRFWAAASAAVLSFFAVGTGQALAQSEPVATQETISKGLANKTVSLYISGTVVNEHNKPIPGVKVVVKYSTLQTVTDHEGRFTIKAAPGDTLKFTDATFETRKIKVTNATEYTVALEFKEKTVRKPSQIMGRYL</sequence>
<dbReference type="OrthoDB" id="1095452at2"/>
<dbReference type="Gene3D" id="2.60.40.1120">
    <property type="entry name" value="Carboxypeptidase-like, regulatory domain"/>
    <property type="match status" value="1"/>
</dbReference>
<dbReference type="EMBL" id="JRLY01000004">
    <property type="protein sequence ID" value="KGO93540.1"/>
    <property type="molecule type" value="Genomic_DNA"/>
</dbReference>
<dbReference type="eggNOG" id="COG1629">
    <property type="taxonomic scope" value="Bacteria"/>
</dbReference>
<accession>A0A0A2MZ93</accession>
<name>A0A0A2MZ93_9FLAO</name>
<reference evidence="1 2" key="1">
    <citation type="submission" date="2013-09" db="EMBL/GenBank/DDBJ databases">
        <authorList>
            <person name="Zeng Z."/>
            <person name="Chen C."/>
        </authorList>
    </citation>
    <scope>NUCLEOTIDE SEQUENCE [LARGE SCALE GENOMIC DNA]</scope>
    <source>
        <strain evidence="1 2">WB 4.1-42</strain>
    </source>
</reference>
<proteinExistence type="predicted"/>
<dbReference type="AlphaFoldDB" id="A0A0A2MZ93"/>
<protein>
    <recommendedName>
        <fullName evidence="3">TonB-dependent receptor</fullName>
    </recommendedName>
</protein>
<organism evidence="1 2">
    <name type="scientific">Flavobacterium subsaxonicum WB 4.1-42 = DSM 21790</name>
    <dbReference type="NCBI Taxonomy" id="1121898"/>
    <lineage>
        <taxon>Bacteria</taxon>
        <taxon>Pseudomonadati</taxon>
        <taxon>Bacteroidota</taxon>
        <taxon>Flavobacteriia</taxon>
        <taxon>Flavobacteriales</taxon>
        <taxon>Flavobacteriaceae</taxon>
        <taxon>Flavobacterium</taxon>
    </lineage>
</organism>
<dbReference type="Proteomes" id="UP000030111">
    <property type="component" value="Unassembled WGS sequence"/>
</dbReference>
<dbReference type="InterPro" id="IPR008969">
    <property type="entry name" value="CarboxyPept-like_regulatory"/>
</dbReference>
<dbReference type="STRING" id="1121898.GCA_000422725_00426"/>
<gene>
    <name evidence="1" type="ORF">Q766_06105</name>
</gene>
<keyword evidence="2" id="KW-1185">Reference proteome</keyword>
<dbReference type="SUPFAM" id="SSF49464">
    <property type="entry name" value="Carboxypeptidase regulatory domain-like"/>
    <property type="match status" value="1"/>
</dbReference>
<dbReference type="RefSeq" id="WP_026991882.1">
    <property type="nucleotide sequence ID" value="NZ_JRLY01000004.1"/>
</dbReference>
<comment type="caution">
    <text evidence="1">The sequence shown here is derived from an EMBL/GenBank/DDBJ whole genome shotgun (WGS) entry which is preliminary data.</text>
</comment>